<keyword evidence="2" id="KW-0472">Membrane</keyword>
<accession>A0A2J0KRY2</accession>
<organism evidence="3 4">
    <name type="scientific">Candidatus Aquitaenariimonas noxiae</name>
    <dbReference type="NCBI Taxonomy" id="1974741"/>
    <lineage>
        <taxon>Bacteria</taxon>
        <taxon>Pseudomonadati</taxon>
        <taxon>Candidatus Omnitrophota</taxon>
        <taxon>Candidatus Aquitaenariimonas</taxon>
    </lineage>
</organism>
<evidence type="ECO:0000313" key="3">
    <source>
        <dbReference type="EMBL" id="PIU41341.1"/>
    </source>
</evidence>
<comment type="caution">
    <text evidence="3">The sequence shown here is derived from an EMBL/GenBank/DDBJ whole genome shotgun (WGS) entry which is preliminary data.</text>
</comment>
<dbReference type="Pfam" id="PF13181">
    <property type="entry name" value="TPR_8"/>
    <property type="match status" value="1"/>
</dbReference>
<dbReference type="SUPFAM" id="SSF48452">
    <property type="entry name" value="TPR-like"/>
    <property type="match status" value="1"/>
</dbReference>
<proteinExistence type="predicted"/>
<gene>
    <name evidence="3" type="ORF">COS99_05635</name>
</gene>
<evidence type="ECO:0000256" key="1">
    <source>
        <dbReference type="PROSITE-ProRule" id="PRU00339"/>
    </source>
</evidence>
<dbReference type="InterPro" id="IPR011990">
    <property type="entry name" value="TPR-like_helical_dom_sf"/>
</dbReference>
<keyword evidence="2" id="KW-1133">Transmembrane helix</keyword>
<dbReference type="InterPro" id="IPR019734">
    <property type="entry name" value="TPR_rpt"/>
</dbReference>
<feature type="repeat" description="TPR" evidence="1">
    <location>
        <begin position="229"/>
        <end position="262"/>
    </location>
</feature>
<dbReference type="EMBL" id="PEWV01000060">
    <property type="protein sequence ID" value="PIU41341.1"/>
    <property type="molecule type" value="Genomic_DNA"/>
</dbReference>
<dbReference type="AlphaFoldDB" id="A0A2J0KRY2"/>
<evidence type="ECO:0000313" key="4">
    <source>
        <dbReference type="Proteomes" id="UP000230052"/>
    </source>
</evidence>
<keyword evidence="2" id="KW-0812">Transmembrane</keyword>
<protein>
    <submittedName>
        <fullName evidence="3">Uncharacterized protein</fullName>
    </submittedName>
</protein>
<sequence>MYRKGISLIYIGSLITLLFFLTPAIDNYRYNFFSKKGVAQEDMFYKTLGDIRKIFSDYSYIKADLYFHGGIYKKDEKECAKTEDAHGEDKCADDNEHFHKKNDKLSSVSKISILPYIGEIIRISKHMHLHGKEEQEILPWLYYSTRLNPENIDAYVTGSYWIGQRLNKPDEAIKFLREGLIHNPGSWEIYTQLGEVYFVNKKDYKKALFNFEKAYGLITDKNSDKFGKRELYSFLAASYENFGDIEKVLELYRKILALFPQDKAVQKKIISFQSRPLSQ</sequence>
<keyword evidence="1" id="KW-0802">TPR repeat</keyword>
<reference evidence="3 4" key="1">
    <citation type="submission" date="2017-09" db="EMBL/GenBank/DDBJ databases">
        <title>Depth-based differentiation of microbial function through sediment-hosted aquifers and enrichment of novel symbionts in the deep terrestrial subsurface.</title>
        <authorList>
            <person name="Probst A.J."/>
            <person name="Ladd B."/>
            <person name="Jarett J.K."/>
            <person name="Geller-Mcgrath D.E."/>
            <person name="Sieber C.M."/>
            <person name="Emerson J.B."/>
            <person name="Anantharaman K."/>
            <person name="Thomas B.C."/>
            <person name="Malmstrom R."/>
            <person name="Stieglmeier M."/>
            <person name="Klingl A."/>
            <person name="Woyke T."/>
            <person name="Ryan C.M."/>
            <person name="Banfield J.F."/>
        </authorList>
    </citation>
    <scope>NUCLEOTIDE SEQUENCE [LARGE SCALE GENOMIC DNA]</scope>
    <source>
        <strain evidence="3">CG07_land_8_20_14_0_80_42_15</strain>
    </source>
</reference>
<dbReference type="PROSITE" id="PS50005">
    <property type="entry name" value="TPR"/>
    <property type="match status" value="1"/>
</dbReference>
<dbReference type="SMART" id="SM00028">
    <property type="entry name" value="TPR"/>
    <property type="match status" value="2"/>
</dbReference>
<dbReference type="Proteomes" id="UP000230052">
    <property type="component" value="Unassembled WGS sequence"/>
</dbReference>
<evidence type="ECO:0000256" key="2">
    <source>
        <dbReference type="SAM" id="Phobius"/>
    </source>
</evidence>
<feature type="transmembrane region" description="Helical" evidence="2">
    <location>
        <begin position="7"/>
        <end position="25"/>
    </location>
</feature>
<dbReference type="Gene3D" id="1.25.40.10">
    <property type="entry name" value="Tetratricopeptide repeat domain"/>
    <property type="match status" value="1"/>
</dbReference>
<name>A0A2J0KRY2_9BACT</name>